<evidence type="ECO:0000313" key="2">
    <source>
        <dbReference type="EMBL" id="DAZ90977.1"/>
    </source>
</evidence>
<dbReference type="EMBL" id="BK062768">
    <property type="protein sequence ID" value="DAZ90977.1"/>
    <property type="molecule type" value="Genomic_RNA"/>
</dbReference>
<evidence type="ECO:0000256" key="1">
    <source>
        <dbReference type="SAM" id="MobiDB-lite"/>
    </source>
</evidence>
<proteinExistence type="predicted"/>
<reference evidence="2" key="1">
    <citation type="journal article" date="2021" name="Proc. Natl. Acad. Sci. U.S.A.">
        <title>A Catalog of Tens of Thousands of Viruses from Human Metagenomes Reveals Hidden Associations with Chronic Diseases.</title>
        <authorList>
            <person name="Tisza M.J."/>
            <person name="Buck C.B."/>
        </authorList>
    </citation>
    <scope>NUCLEOTIDE SEQUENCE</scope>
    <source>
        <strain evidence="2">Ctozt2</strain>
    </source>
</reference>
<name>A0A9N7AAP3_9LUTE</name>
<sequence length="41" mass="4883">MILPNLNRNPNRLQLPSHNRNPHRNHHQSNRNSSFTPECLQ</sequence>
<protein>
    <submittedName>
        <fullName evidence="2">Uncharacterized protein</fullName>
    </submittedName>
</protein>
<accession>A0A9N7AAP3</accession>
<feature type="region of interest" description="Disordered" evidence="1">
    <location>
        <begin position="1"/>
        <end position="41"/>
    </location>
</feature>
<feature type="compositionally biased region" description="Low complexity" evidence="1">
    <location>
        <begin position="1"/>
        <end position="19"/>
    </location>
</feature>
<feature type="compositionally biased region" description="Basic residues" evidence="1">
    <location>
        <begin position="20"/>
        <end position="29"/>
    </location>
</feature>
<organism evidence="2">
    <name type="scientific">Luteoviridae sp</name>
    <dbReference type="NCBI Taxonomy" id="1955165"/>
    <lineage>
        <taxon>Viruses</taxon>
        <taxon>Riboviria</taxon>
        <taxon>Orthornavirae</taxon>
        <taxon>Kitrinoviricota</taxon>
        <taxon>Tolucaviricetes</taxon>
        <taxon>Tolivirales</taxon>
    </lineage>
</organism>